<dbReference type="EMBL" id="JARKIE010000243">
    <property type="protein sequence ID" value="KAJ7662328.1"/>
    <property type="molecule type" value="Genomic_DNA"/>
</dbReference>
<proteinExistence type="predicted"/>
<name>A0AAD7CSP7_MYCRO</name>
<dbReference type="AlphaFoldDB" id="A0AAD7CSP7"/>
<evidence type="ECO:0008006" key="3">
    <source>
        <dbReference type="Google" id="ProtNLM"/>
    </source>
</evidence>
<comment type="caution">
    <text evidence="1">The sequence shown here is derived from an EMBL/GenBank/DDBJ whole genome shotgun (WGS) entry which is preliminary data.</text>
</comment>
<keyword evidence="2" id="KW-1185">Reference proteome</keyword>
<protein>
    <recommendedName>
        <fullName evidence="3">Ubiquitin 3 binding protein But2 C-terminal domain-containing protein</fullName>
    </recommendedName>
</protein>
<sequence length="210" mass="23482">MLVNLAINAQFPKSVQSRVRLIYPDPYIGLQNAVLKNAPHPAPITNFPLVLAHVNSSAPADIFLEQAHWPSNFGMIYPEDRTFMVVTIVQFRAVDFGMENCVLVLATHDMESANFSAATTPFPFEIWGVDSTDSVDPRKLSWKSRPRRTHLAASMTFPPGRNRLETPPFSCPSRALFTFEITCSAPGCYLKFLQTNKSTNLGDCLSVRIY</sequence>
<organism evidence="1 2">
    <name type="scientific">Mycena rosella</name>
    <name type="common">Pink bonnet</name>
    <name type="synonym">Agaricus rosellus</name>
    <dbReference type="NCBI Taxonomy" id="1033263"/>
    <lineage>
        <taxon>Eukaryota</taxon>
        <taxon>Fungi</taxon>
        <taxon>Dikarya</taxon>
        <taxon>Basidiomycota</taxon>
        <taxon>Agaricomycotina</taxon>
        <taxon>Agaricomycetes</taxon>
        <taxon>Agaricomycetidae</taxon>
        <taxon>Agaricales</taxon>
        <taxon>Marasmiineae</taxon>
        <taxon>Mycenaceae</taxon>
        <taxon>Mycena</taxon>
    </lineage>
</organism>
<evidence type="ECO:0000313" key="1">
    <source>
        <dbReference type="EMBL" id="KAJ7662328.1"/>
    </source>
</evidence>
<gene>
    <name evidence="1" type="ORF">B0H17DRAFT_953229</name>
</gene>
<evidence type="ECO:0000313" key="2">
    <source>
        <dbReference type="Proteomes" id="UP001221757"/>
    </source>
</evidence>
<accession>A0AAD7CSP7</accession>
<dbReference type="Proteomes" id="UP001221757">
    <property type="component" value="Unassembled WGS sequence"/>
</dbReference>
<reference evidence="1" key="1">
    <citation type="submission" date="2023-03" db="EMBL/GenBank/DDBJ databases">
        <title>Massive genome expansion in bonnet fungi (Mycena s.s.) driven by repeated elements and novel gene families across ecological guilds.</title>
        <authorList>
            <consortium name="Lawrence Berkeley National Laboratory"/>
            <person name="Harder C.B."/>
            <person name="Miyauchi S."/>
            <person name="Viragh M."/>
            <person name="Kuo A."/>
            <person name="Thoen E."/>
            <person name="Andreopoulos B."/>
            <person name="Lu D."/>
            <person name="Skrede I."/>
            <person name="Drula E."/>
            <person name="Henrissat B."/>
            <person name="Morin E."/>
            <person name="Kohler A."/>
            <person name="Barry K."/>
            <person name="LaButti K."/>
            <person name="Morin E."/>
            <person name="Salamov A."/>
            <person name="Lipzen A."/>
            <person name="Mereny Z."/>
            <person name="Hegedus B."/>
            <person name="Baldrian P."/>
            <person name="Stursova M."/>
            <person name="Weitz H."/>
            <person name="Taylor A."/>
            <person name="Grigoriev I.V."/>
            <person name="Nagy L.G."/>
            <person name="Martin F."/>
            <person name="Kauserud H."/>
        </authorList>
    </citation>
    <scope>NUCLEOTIDE SEQUENCE</scope>
    <source>
        <strain evidence="1">CBHHK067</strain>
    </source>
</reference>